<comment type="caution">
    <text evidence="1">The sequence shown here is derived from an EMBL/GenBank/DDBJ whole genome shotgun (WGS) entry which is preliminary data.</text>
</comment>
<accession>A0ACB5U6N5</accession>
<evidence type="ECO:0000313" key="2">
    <source>
        <dbReference type="Proteomes" id="UP001165064"/>
    </source>
</evidence>
<organism evidence="1 2">
    <name type="scientific">Ambrosiozyma monospora</name>
    <name type="common">Yeast</name>
    <name type="synonym">Endomycopsis monosporus</name>
    <dbReference type="NCBI Taxonomy" id="43982"/>
    <lineage>
        <taxon>Eukaryota</taxon>
        <taxon>Fungi</taxon>
        <taxon>Dikarya</taxon>
        <taxon>Ascomycota</taxon>
        <taxon>Saccharomycotina</taxon>
        <taxon>Pichiomycetes</taxon>
        <taxon>Pichiales</taxon>
        <taxon>Pichiaceae</taxon>
        <taxon>Ambrosiozyma</taxon>
    </lineage>
</organism>
<dbReference type="EMBL" id="BSXS01012584">
    <property type="protein sequence ID" value="GMF02637.1"/>
    <property type="molecule type" value="Genomic_DNA"/>
</dbReference>
<proteinExistence type="predicted"/>
<protein>
    <submittedName>
        <fullName evidence="1">Unnamed protein product</fullName>
    </submittedName>
</protein>
<reference evidence="1" key="1">
    <citation type="submission" date="2023-04" db="EMBL/GenBank/DDBJ databases">
        <title>Ambrosiozyma monospora NBRC 10751.</title>
        <authorList>
            <person name="Ichikawa N."/>
            <person name="Sato H."/>
            <person name="Tonouchi N."/>
        </authorList>
    </citation>
    <scope>NUCLEOTIDE SEQUENCE</scope>
    <source>
        <strain evidence="1">NBRC 10751</strain>
    </source>
</reference>
<gene>
    <name evidence="1" type="ORF">Amon02_001152200</name>
</gene>
<dbReference type="Proteomes" id="UP001165064">
    <property type="component" value="Unassembled WGS sequence"/>
</dbReference>
<evidence type="ECO:0000313" key="1">
    <source>
        <dbReference type="EMBL" id="GMF02637.1"/>
    </source>
</evidence>
<sequence>MTSREDINNSYFGEEYLSHEEEYQNTHGSFDIDRDGFSQDQYDDPDIEMMRVNDHQPAVGSTNINEDTNGILAPQVSTYQNHISNGIDDYNDVNAEYERSVGPKERHSAAAGVLTKDGTTRMCLMTWNEPGKEFSELRTITCGISGCEFGFVVNTPTKAASRLIAEIIEDYVPLMPQSTAIAEAGDFKYVALVTLQILHAFLLSGLDAVRRNVPTAGDGLFFRHRDTKTSKLCI</sequence>
<keyword evidence="2" id="KW-1185">Reference proteome</keyword>
<name>A0ACB5U6N5_AMBMO</name>